<proteinExistence type="predicted"/>
<dbReference type="NCBIfam" id="TIGR01509">
    <property type="entry name" value="HAD-SF-IA-v3"/>
    <property type="match status" value="1"/>
</dbReference>
<dbReference type="EMBL" id="DVNK01000038">
    <property type="protein sequence ID" value="HIU46795.1"/>
    <property type="molecule type" value="Genomic_DNA"/>
</dbReference>
<dbReference type="Pfam" id="PF00702">
    <property type="entry name" value="Hydrolase"/>
    <property type="match status" value="1"/>
</dbReference>
<dbReference type="Proteomes" id="UP000824123">
    <property type="component" value="Unassembled WGS sequence"/>
</dbReference>
<dbReference type="PANTHER" id="PTHR43611:SF3">
    <property type="entry name" value="FLAVIN MONONUCLEOTIDE HYDROLASE 1, CHLOROPLATIC"/>
    <property type="match status" value="1"/>
</dbReference>
<keyword evidence="1" id="KW-0378">Hydrolase</keyword>
<comment type="caution">
    <text evidence="1">The sequence shown here is derived from an EMBL/GenBank/DDBJ whole genome shotgun (WGS) entry which is preliminary data.</text>
</comment>
<dbReference type="InterPro" id="IPR036412">
    <property type="entry name" value="HAD-like_sf"/>
</dbReference>
<evidence type="ECO:0000313" key="1">
    <source>
        <dbReference type="EMBL" id="HIU46795.1"/>
    </source>
</evidence>
<dbReference type="AlphaFoldDB" id="A0A9D1LRN7"/>
<dbReference type="Gene3D" id="3.40.50.1000">
    <property type="entry name" value="HAD superfamily/HAD-like"/>
    <property type="match status" value="1"/>
</dbReference>
<dbReference type="InterPro" id="IPR006439">
    <property type="entry name" value="HAD-SF_hydro_IA"/>
</dbReference>
<dbReference type="SFLD" id="SFLDS00003">
    <property type="entry name" value="Haloacid_Dehalogenase"/>
    <property type="match status" value="1"/>
</dbReference>
<dbReference type="PANTHER" id="PTHR43611">
    <property type="entry name" value="ALPHA-D-GLUCOSE 1-PHOSPHATE PHOSPHATASE"/>
    <property type="match status" value="1"/>
</dbReference>
<evidence type="ECO:0000313" key="2">
    <source>
        <dbReference type="Proteomes" id="UP000824123"/>
    </source>
</evidence>
<sequence length="203" mass="22687">MKIVLDLGNVTVYFKPVEYLRGLGYDEARIPELKHAIFDSQPWLDCDAGTLDRAAEIEAMCAQAPALESDIRAIMARCDEMLQPIPNSVRALERLTREGFECYYLSNTNEPALKFISGFEYFKAFSGGIASYAERLAKPDLAIFDAFAKRYAAAPAECVFIDDNPKNVEAARRAGFNALVLSDPDGLYDLVDALLREYRLARP</sequence>
<protein>
    <submittedName>
        <fullName evidence="1">HAD-IA family hydrolase</fullName>
    </submittedName>
</protein>
<dbReference type="GO" id="GO:0016787">
    <property type="term" value="F:hydrolase activity"/>
    <property type="evidence" value="ECO:0007669"/>
    <property type="project" value="UniProtKB-KW"/>
</dbReference>
<dbReference type="SFLD" id="SFLDG01129">
    <property type="entry name" value="C1.5:_HAD__Beta-PGM__Phosphata"/>
    <property type="match status" value="1"/>
</dbReference>
<reference evidence="1" key="2">
    <citation type="journal article" date="2021" name="PeerJ">
        <title>Extensive microbial diversity within the chicken gut microbiome revealed by metagenomics and culture.</title>
        <authorList>
            <person name="Gilroy R."/>
            <person name="Ravi A."/>
            <person name="Getino M."/>
            <person name="Pursley I."/>
            <person name="Horton D.L."/>
            <person name="Alikhan N.F."/>
            <person name="Baker D."/>
            <person name="Gharbi K."/>
            <person name="Hall N."/>
            <person name="Watson M."/>
            <person name="Adriaenssens E.M."/>
            <person name="Foster-Nyarko E."/>
            <person name="Jarju S."/>
            <person name="Secka A."/>
            <person name="Antonio M."/>
            <person name="Oren A."/>
            <person name="Chaudhuri R.R."/>
            <person name="La Ragione R."/>
            <person name="Hildebrand F."/>
            <person name="Pallen M.J."/>
        </authorList>
    </citation>
    <scope>NUCLEOTIDE SEQUENCE</scope>
    <source>
        <strain evidence="1">ChiSxjej2B14-8506</strain>
    </source>
</reference>
<dbReference type="Gene3D" id="1.10.150.240">
    <property type="entry name" value="Putative phosphatase, domain 2"/>
    <property type="match status" value="1"/>
</dbReference>
<gene>
    <name evidence="1" type="ORF">IAC59_06015</name>
</gene>
<dbReference type="InterPro" id="IPR023198">
    <property type="entry name" value="PGP-like_dom2"/>
</dbReference>
<accession>A0A9D1LRN7</accession>
<name>A0A9D1LRN7_9FIRM</name>
<dbReference type="SUPFAM" id="SSF56784">
    <property type="entry name" value="HAD-like"/>
    <property type="match status" value="1"/>
</dbReference>
<organism evidence="1 2">
    <name type="scientific">Candidatus Fimadaptatus faecigallinarum</name>
    <dbReference type="NCBI Taxonomy" id="2840814"/>
    <lineage>
        <taxon>Bacteria</taxon>
        <taxon>Bacillati</taxon>
        <taxon>Bacillota</taxon>
        <taxon>Clostridia</taxon>
        <taxon>Eubacteriales</taxon>
        <taxon>Candidatus Fimadaptatus</taxon>
    </lineage>
</organism>
<reference evidence="1" key="1">
    <citation type="submission" date="2020-10" db="EMBL/GenBank/DDBJ databases">
        <authorList>
            <person name="Gilroy R."/>
        </authorList>
    </citation>
    <scope>NUCLEOTIDE SEQUENCE</scope>
    <source>
        <strain evidence="1">ChiSxjej2B14-8506</strain>
    </source>
</reference>
<dbReference type="InterPro" id="IPR023214">
    <property type="entry name" value="HAD_sf"/>
</dbReference>